<comment type="caution">
    <text evidence="8">The sequence shown here is derived from an EMBL/GenBank/DDBJ whole genome shotgun (WGS) entry which is preliminary data.</text>
</comment>
<dbReference type="NCBIfam" id="NF012196">
    <property type="entry name" value="Ig_like_ice"/>
    <property type="match status" value="1"/>
</dbReference>
<dbReference type="InterPro" id="IPR055354">
    <property type="entry name" value="DUF7507"/>
</dbReference>
<evidence type="ECO:0000256" key="2">
    <source>
        <dbReference type="ARBA" id="ARBA00022525"/>
    </source>
</evidence>
<dbReference type="PROSITE" id="PS00018">
    <property type="entry name" value="EF_HAND_1"/>
    <property type="match status" value="1"/>
</dbReference>
<proteinExistence type="predicted"/>
<dbReference type="InterPro" id="IPR059100">
    <property type="entry name" value="TSP3_bac"/>
</dbReference>
<keyword evidence="3 6" id="KW-0732">Signal</keyword>
<dbReference type="Proteomes" id="UP000323188">
    <property type="component" value="Unassembled WGS sequence"/>
</dbReference>
<feature type="chain" id="PRO_5022806195" evidence="6">
    <location>
        <begin position="33"/>
        <end position="1820"/>
    </location>
</feature>
<dbReference type="Pfam" id="PF24346">
    <property type="entry name" value="DUF7507"/>
    <property type="match status" value="1"/>
</dbReference>
<evidence type="ECO:0000256" key="3">
    <source>
        <dbReference type="ARBA" id="ARBA00022729"/>
    </source>
</evidence>
<evidence type="ECO:0000313" key="8">
    <source>
        <dbReference type="EMBL" id="KAA2218142.1"/>
    </source>
</evidence>
<protein>
    <submittedName>
        <fullName evidence="8">Ig-like domain-containing protein</fullName>
    </submittedName>
</protein>
<dbReference type="Pfam" id="PF17963">
    <property type="entry name" value="Big_9"/>
    <property type="match status" value="1"/>
</dbReference>
<dbReference type="EMBL" id="VUOE01000001">
    <property type="protein sequence ID" value="KAA2218142.1"/>
    <property type="molecule type" value="Genomic_DNA"/>
</dbReference>
<feature type="region of interest" description="Disordered" evidence="5">
    <location>
        <begin position="1664"/>
        <end position="1715"/>
    </location>
</feature>
<dbReference type="InterPro" id="IPR049826">
    <property type="entry name" value="Ig-like_ice"/>
</dbReference>
<evidence type="ECO:0000256" key="5">
    <source>
        <dbReference type="SAM" id="MobiDB-lite"/>
    </source>
</evidence>
<dbReference type="RefSeq" id="WP_154916773.1">
    <property type="nucleotide sequence ID" value="NZ_VUOE01000001.1"/>
</dbReference>
<comment type="subcellular location">
    <subcellularLocation>
        <location evidence="1">Secreted</location>
    </subcellularLocation>
</comment>
<feature type="signal peptide" evidence="6">
    <location>
        <begin position="1"/>
        <end position="32"/>
    </location>
</feature>
<dbReference type="Gene3D" id="2.60.40.3440">
    <property type="match status" value="1"/>
</dbReference>
<keyword evidence="4" id="KW-0106">Calcium</keyword>
<evidence type="ECO:0000259" key="7">
    <source>
        <dbReference type="Pfam" id="PF24346"/>
    </source>
</evidence>
<dbReference type="Pfam" id="PF13585">
    <property type="entry name" value="CHU_C"/>
    <property type="match status" value="1"/>
</dbReference>
<reference evidence="8 9" key="1">
    <citation type="submission" date="2019-09" db="EMBL/GenBank/DDBJ databases">
        <authorList>
            <person name="Khan S.A."/>
            <person name="Jeon C.O."/>
            <person name="Chun B.H."/>
            <person name="Jeong S.E."/>
        </authorList>
    </citation>
    <scope>NUCLEOTIDE SEQUENCE [LARGE SCALE GENOMIC DNA]</scope>
    <source>
        <strain evidence="8 9">KCTC 42508</strain>
    </source>
</reference>
<gene>
    <name evidence="8" type="ORF">F0361_00545</name>
</gene>
<dbReference type="InterPro" id="IPR013783">
    <property type="entry name" value="Ig-like_fold"/>
</dbReference>
<evidence type="ECO:0000256" key="4">
    <source>
        <dbReference type="ARBA" id="ARBA00022837"/>
    </source>
</evidence>
<feature type="domain" description="DUF7507" evidence="7">
    <location>
        <begin position="239"/>
        <end position="351"/>
    </location>
</feature>
<name>A0A5B2TUV8_9FLAO</name>
<sequence length="1820" mass="189617">MAKPIKDQLTKTNLGKRFFLFLLLLVSCCLYSQQTTTWTPINLNTWESLSSDGLVRVECRVTGSVLISGNETMGCTSDNTYNNPTPDVFGSPSLEISVASLLTGTLEFHFFDATTGNPVYLTNPLVNVDKVGTYGILPFPLLNGTNTGVFTLTNETWTNISSNGPIFQSNNTQFQIDAGALLSSNGGECGNGVDQGTGGGTMRMDAPVQSIEMDVSVSGSLISFNENVEFVLSNLIIAEPSIEVTKTVTENYSTPVSIGDAVNYTIQVENTGNVEIINIELTDTFTDANGNPLTLTSAPSFISATMGSGEGTLQANEIATYAAGYSFDGNAIDAGGVINQATATGDSPYGPKDTFDISDDGIDSDGNLLDDLTESFFPVPRDDTATVEEDDSVNILVTTNDDFGGNGPNTGSIILVSTPTNGATVLDNNSTPTNPVDDYFTYTPNTDYFGSDSFVYGILDSKGHTQYATVTITIFACPDAGTDGVLNICQGDTFDNNDLFAQLGGLPDAGGIWTDNGDGTHTYTVLAIAPCTTDDFSIVTVTQQAQPNAGTDGILNICQGDTFDNNDLFAQLGGSPDTGGTWTDNGDGTHTYTVLATAPCSTDDSSIVTVTQQAQPNAGTDGTLNICQGDTFDNTDLFAQLGGSPDAGGIWTNNGDGTHTYTVLASAPCTTNDSSTVTVVEQAPPNAGTDGVLNICQGDTFDNNDLFTQLGGSPDTGGTWTDNGDGTHTYTVLASAPCTTNDSSTVTVTQQAPPNAGTDGTLNICQGDTFDNSDLFAQLGGSPDAGGTWTDNGDGTHTYTVLATAPCSTDDSSIVTVTQQAQPNAGTDGTLNICQGDTFDNTDLFAQLGGSPDTGGTWTDNGDGTHTYTVLATLPCTTDDSSTVTVTQQAPPNAGTDGTLNICQGDTFDNNDLFTQLGGSPDTGGTWTDNGDGTHTYTVLASAPCTTNDSSTVTVTQQAPPNAGSDGTLTICQGDTFDNNDLFAQLGGSPDNGGTWTDNGDGTHTYTVLASAPCTTNDSSTVTVTQQAPPNAGTDGTLNICQGDTFDNSDLFAQLGGSPDAGGTWTDNGDGTHTYTVLAIAPCTTDDFSIVTVTQQAQPNAGTDGILNICQGDTFDNNDLFTQLGGSPDTGGTWTDNGDGTHTYTVLATLPCTTDDSSTVTVTQQARPNAGTDGTLNICQGDTFDNDDLFAQLGGSPDAGGTWTDNGDGTHTYTVLATLPCTTDDSSTVTVTQQARPNAGTDGTLNICQGDTFDNNDLFAQLGGSPDNGGTWTDNGDGTHTYTVPATAPCTTDDSSTVTVVEQAPPNAGTDGVLNICQGDTFDNNDLFAQLGGSPDNGGTWTDNGDGTQTYTVLATSPCTTDDSSTVTVNQQAPPNAGTNGTLNICQGDTFDNNDLFAQLGGLPDAGGIWTDNGDGTHTYTVLAIAPCTTDDFSIVTVSINQTDLNNNGIADCTETIPVQIIINIDSITADNIINEQESLETITITGNVSGDFNEGDIVTLSINNRNYTGAVDSNGNFNISVSGNDLVSDIDTSVLGTITTINNNGNTGSASVQHPYTIDTEAPLVESFTTRDSFPILLGSGSSNEIITITVTIDNIATPIIYVINTDINGIWAIDTSTEVPHNGSFPTIDAEAILSITATDIAGNTGIGEVIIIFENVPLTADSDNDGLPDDEEVRIGTDPSNPDTDGDGVVDGQEVSDGTDPLDPCDSVGGTPPTGSTCELYVELDLVKPGDNINGNFEIINIERFPNNTVKIYNRWGVKVWETQGYENITNAFNGISNGRTTIMQNEELPSGVYYYDIQYEAQGEQKLLTGYLYVIR</sequence>
<dbReference type="InterPro" id="IPR018247">
    <property type="entry name" value="EF_Hand_1_Ca_BS"/>
</dbReference>
<dbReference type="PROSITE" id="PS51257">
    <property type="entry name" value="PROKAR_LIPOPROTEIN"/>
    <property type="match status" value="1"/>
</dbReference>
<accession>A0A5B2TUV8</accession>
<evidence type="ECO:0000256" key="1">
    <source>
        <dbReference type="ARBA" id="ARBA00004613"/>
    </source>
</evidence>
<evidence type="ECO:0000256" key="6">
    <source>
        <dbReference type="SAM" id="SignalP"/>
    </source>
</evidence>
<evidence type="ECO:0000313" key="9">
    <source>
        <dbReference type="Proteomes" id="UP000323188"/>
    </source>
</evidence>
<feature type="compositionally biased region" description="Acidic residues" evidence="5">
    <location>
        <begin position="1665"/>
        <end position="1675"/>
    </location>
</feature>
<dbReference type="Pfam" id="PF18884">
    <property type="entry name" value="TSP3_bac"/>
    <property type="match status" value="2"/>
</dbReference>
<organism evidence="8 9">
    <name type="scientific">Maribacter flavus</name>
    <dbReference type="NCBI Taxonomy" id="1658664"/>
    <lineage>
        <taxon>Bacteria</taxon>
        <taxon>Pseudomonadati</taxon>
        <taxon>Bacteroidota</taxon>
        <taxon>Flavobacteriia</taxon>
        <taxon>Flavobacteriales</taxon>
        <taxon>Flavobacteriaceae</taxon>
        <taxon>Maribacter</taxon>
    </lineage>
</organism>
<dbReference type="Gene3D" id="2.60.40.10">
    <property type="entry name" value="Immunoglobulins"/>
    <property type="match status" value="1"/>
</dbReference>
<keyword evidence="2" id="KW-0964">Secreted</keyword>